<reference evidence="9 11" key="1">
    <citation type="submission" date="2020-01" db="EMBL/GenBank/DDBJ databases">
        <authorList>
            <consortium name="DOE Joint Genome Institute"/>
            <person name="Haridas S."/>
            <person name="Albert R."/>
            <person name="Binder M."/>
            <person name="Bloem J."/>
            <person name="Labutti K."/>
            <person name="Salamov A."/>
            <person name="Andreopoulos B."/>
            <person name="Baker S.E."/>
            <person name="Barry K."/>
            <person name="Bills G."/>
            <person name="Bluhm B.H."/>
            <person name="Cannon C."/>
            <person name="Castanera R."/>
            <person name="Culley D.E."/>
            <person name="Daum C."/>
            <person name="Ezra D."/>
            <person name="Gonzalez J.B."/>
            <person name="Henrissat B."/>
            <person name="Kuo A."/>
            <person name="Liang C."/>
            <person name="Lipzen A."/>
            <person name="Lutzoni F."/>
            <person name="Magnuson J."/>
            <person name="Mondo S."/>
            <person name="Nolan M."/>
            <person name="Ohm R."/>
            <person name="Pangilinan J."/>
            <person name="Park H.-J."/>
            <person name="Ramirez L."/>
            <person name="Alfaro M."/>
            <person name="Sun H."/>
            <person name="Tritt A."/>
            <person name="Yoshinaga Y."/>
            <person name="Zwiers L.-H."/>
            <person name="Turgeon B.G."/>
            <person name="Goodwin S.B."/>
            <person name="Spatafora J.W."/>
            <person name="Crous P.W."/>
            <person name="Grigoriev I.V."/>
        </authorList>
    </citation>
    <scope>NUCLEOTIDE SEQUENCE</scope>
    <source>
        <strain evidence="9 11">CBS 781.70</strain>
    </source>
</reference>
<gene>
    <name evidence="9 11" type="ORF">P152DRAFT_419446</name>
</gene>
<proteinExistence type="predicted"/>
<dbReference type="GO" id="GO:0030007">
    <property type="term" value="P:intracellular potassium ion homeostasis"/>
    <property type="evidence" value="ECO:0007669"/>
    <property type="project" value="InterPro"/>
</dbReference>
<comment type="subcellular location">
    <subcellularLocation>
        <location evidence="1">Membrane</location>
        <topology evidence="1">Multi-pass membrane protein</topology>
    </subcellularLocation>
</comment>
<evidence type="ECO:0000313" key="9">
    <source>
        <dbReference type="EMBL" id="KAF1811340.1"/>
    </source>
</evidence>
<feature type="transmembrane region" description="Helical" evidence="8">
    <location>
        <begin position="98"/>
        <end position="119"/>
    </location>
</feature>
<keyword evidence="6 8" id="KW-0472">Membrane</keyword>
<keyword evidence="5" id="KW-0406">Ion transport</keyword>
<evidence type="ECO:0000256" key="7">
    <source>
        <dbReference type="SAM" id="MobiDB-lite"/>
    </source>
</evidence>
<sequence length="687" mass="77637">MNHIITVIGSIKALLSRSGPVKRIYGAVRHHLPEPNFLTWHYTYFITVSMITAIILWGSSTPEHTLSFTDALFLCVSAVTEAGLVTVDLSTLNTFQQIVLFGLIMVGSVIFVSIFVVHIRLGAFKHRFKEEVEIAEARMQTRRQQIWSDSMRLPSWTRSKSTSEVVDPGDGMDIEGHPLPQHQIERTHHVPVSPSPELSNEPQGRLSVESEPVEDLPRRDVDEPQATNSDRILRSTQNLAATLQPSEPAPVGVEGALQRTQSRTFDSARRGRNHSFFGLSDLDKKKLGGCEYRALKFLGFVVPLYSLLWQLLSALALGAWMAQHKPDVARRNGINPWWLGAFNAVSAFNNSGMSLLDLNMVPFQYSIYVVITMGLLILVGNTAYPIVLRLFIWMISKIAPDRPEWDTDYGTLRFLLDHPRRCYTYLFPSTHTWWLLLSLVVLNTIDCVGFIVLNIGNKEITSVPPGIEFLSALFQAIAVRQGGFSIVSISASRASLQVLYLFMMYINAYPVVIVLRNSNIYEERSLGIYADDTGVSSEPATPSPTEIAQWFTKRFLRGHHHPSHERIEYFVRHQFRAQLAHDVWLLILAVFLVAIIESPHIDRDPSTYSMWAIIFEVVSAYATVGVSLGFPNQTYSFCGGWRKLSKLVLCGVMMRGRHRGLPVAIDKAVMLPREGLMEMEEEDRWRR</sequence>
<keyword evidence="3 8" id="KW-0812">Transmembrane</keyword>
<dbReference type="PANTHER" id="PTHR31064:SF37">
    <property type="entry name" value="TRANSPORTER, PUTATIVE (EUROFUNG)-RELATED"/>
    <property type="match status" value="1"/>
</dbReference>
<feature type="region of interest" description="Disordered" evidence="7">
    <location>
        <begin position="158"/>
        <end position="178"/>
    </location>
</feature>
<evidence type="ECO:0000256" key="4">
    <source>
        <dbReference type="ARBA" id="ARBA00022989"/>
    </source>
</evidence>
<keyword evidence="10" id="KW-1185">Reference proteome</keyword>
<evidence type="ECO:0000313" key="10">
    <source>
        <dbReference type="Proteomes" id="UP000504638"/>
    </source>
</evidence>
<name>A0A6G1G091_9PEZI</name>
<dbReference type="GO" id="GO:0005886">
    <property type="term" value="C:plasma membrane"/>
    <property type="evidence" value="ECO:0007669"/>
    <property type="project" value="InterPro"/>
</dbReference>
<dbReference type="EMBL" id="ML975162">
    <property type="protein sequence ID" value="KAF1811340.1"/>
    <property type="molecule type" value="Genomic_DNA"/>
</dbReference>
<dbReference type="GeneID" id="54417698"/>
<organism evidence="9">
    <name type="scientific">Eremomyces bilateralis CBS 781.70</name>
    <dbReference type="NCBI Taxonomy" id="1392243"/>
    <lineage>
        <taxon>Eukaryota</taxon>
        <taxon>Fungi</taxon>
        <taxon>Dikarya</taxon>
        <taxon>Ascomycota</taxon>
        <taxon>Pezizomycotina</taxon>
        <taxon>Dothideomycetes</taxon>
        <taxon>Dothideomycetes incertae sedis</taxon>
        <taxon>Eremomycetales</taxon>
        <taxon>Eremomycetaceae</taxon>
        <taxon>Eremomyces</taxon>
    </lineage>
</organism>
<dbReference type="InterPro" id="IPR051143">
    <property type="entry name" value="TrkH_K-transport"/>
</dbReference>
<evidence type="ECO:0000256" key="2">
    <source>
        <dbReference type="ARBA" id="ARBA00022448"/>
    </source>
</evidence>
<dbReference type="AlphaFoldDB" id="A0A6G1G091"/>
<dbReference type="GO" id="GO:1990573">
    <property type="term" value="P:potassium ion import across plasma membrane"/>
    <property type="evidence" value="ECO:0007669"/>
    <property type="project" value="TreeGrafter"/>
</dbReference>
<dbReference type="Proteomes" id="UP000504638">
    <property type="component" value="Unplaced"/>
</dbReference>
<dbReference type="InterPro" id="IPR015958">
    <property type="entry name" value="Trk1_fungi"/>
</dbReference>
<feature type="transmembrane region" description="Helical" evidence="8">
    <location>
        <begin position="294"/>
        <end position="317"/>
    </location>
</feature>
<dbReference type="PIRSF" id="PIRSF002450">
    <property type="entry name" value="K+_transpter_TRK"/>
    <property type="match status" value="1"/>
</dbReference>
<dbReference type="Pfam" id="PF02386">
    <property type="entry name" value="TrkH"/>
    <property type="match status" value="1"/>
</dbReference>
<accession>A0A6G1G091</accession>
<protein>
    <submittedName>
        <fullName evidence="9 11">TrkH-domain-containing protein</fullName>
    </submittedName>
</protein>
<feature type="transmembrane region" description="Helical" evidence="8">
    <location>
        <begin position="497"/>
        <end position="515"/>
    </location>
</feature>
<dbReference type="InterPro" id="IPR003445">
    <property type="entry name" value="Cat_transpt"/>
</dbReference>
<reference evidence="11" key="3">
    <citation type="submission" date="2025-04" db="UniProtKB">
        <authorList>
            <consortium name="RefSeq"/>
        </authorList>
    </citation>
    <scope>IDENTIFICATION</scope>
    <source>
        <strain evidence="11">CBS 781.70</strain>
    </source>
</reference>
<feature type="transmembrane region" description="Helical" evidence="8">
    <location>
        <begin position="579"/>
        <end position="596"/>
    </location>
</feature>
<feature type="transmembrane region" description="Helical" evidence="8">
    <location>
        <begin position="368"/>
        <end position="395"/>
    </location>
</feature>
<feature type="transmembrane region" description="Helical" evidence="8">
    <location>
        <begin position="39"/>
        <end position="59"/>
    </location>
</feature>
<dbReference type="RefSeq" id="XP_033532971.1">
    <property type="nucleotide sequence ID" value="XM_033677128.1"/>
</dbReference>
<evidence type="ECO:0000256" key="3">
    <source>
        <dbReference type="ARBA" id="ARBA00022692"/>
    </source>
</evidence>
<evidence type="ECO:0000313" key="11">
    <source>
        <dbReference type="RefSeq" id="XP_033532971.1"/>
    </source>
</evidence>
<reference evidence="11" key="2">
    <citation type="submission" date="2020-04" db="EMBL/GenBank/DDBJ databases">
        <authorList>
            <consortium name="NCBI Genome Project"/>
        </authorList>
    </citation>
    <scope>NUCLEOTIDE SEQUENCE</scope>
    <source>
        <strain evidence="11">CBS 781.70</strain>
    </source>
</reference>
<feature type="region of interest" description="Disordered" evidence="7">
    <location>
        <begin position="190"/>
        <end position="233"/>
    </location>
</feature>
<dbReference type="PANTHER" id="PTHR31064">
    <property type="entry name" value="POTASSIUM TRANSPORT PROTEIN DDB_G0292412-RELATED"/>
    <property type="match status" value="1"/>
</dbReference>
<feature type="non-terminal residue" evidence="9">
    <location>
        <position position="687"/>
    </location>
</feature>
<evidence type="ECO:0000256" key="8">
    <source>
        <dbReference type="SAM" id="Phobius"/>
    </source>
</evidence>
<feature type="transmembrane region" description="Helical" evidence="8">
    <location>
        <begin position="608"/>
        <end position="630"/>
    </location>
</feature>
<feature type="transmembrane region" description="Helical" evidence="8">
    <location>
        <begin position="433"/>
        <end position="455"/>
    </location>
</feature>
<keyword evidence="4 8" id="KW-1133">Transmembrane helix</keyword>
<evidence type="ECO:0000256" key="5">
    <source>
        <dbReference type="ARBA" id="ARBA00023065"/>
    </source>
</evidence>
<dbReference type="GO" id="GO:0140107">
    <property type="term" value="F:high-affinity potassium ion transmembrane transporter activity"/>
    <property type="evidence" value="ECO:0007669"/>
    <property type="project" value="TreeGrafter"/>
</dbReference>
<evidence type="ECO:0000256" key="6">
    <source>
        <dbReference type="ARBA" id="ARBA00023136"/>
    </source>
</evidence>
<evidence type="ECO:0000256" key="1">
    <source>
        <dbReference type="ARBA" id="ARBA00004141"/>
    </source>
</evidence>
<keyword evidence="2" id="KW-0813">Transport</keyword>
<dbReference type="OrthoDB" id="9999863at2759"/>